<dbReference type="EMBL" id="JAULSC010000019">
    <property type="protein sequence ID" value="MDO3397340.1"/>
    <property type="molecule type" value="Genomic_DNA"/>
</dbReference>
<evidence type="ECO:0000256" key="1">
    <source>
        <dbReference type="ARBA" id="ARBA00023172"/>
    </source>
</evidence>
<evidence type="ECO:0008006" key="5">
    <source>
        <dbReference type="Google" id="ProtNLM"/>
    </source>
</evidence>
<name>A0ABT8TTR3_9ACTN</name>
<evidence type="ECO:0000313" key="4">
    <source>
        <dbReference type="Proteomes" id="UP001168363"/>
    </source>
</evidence>
<comment type="caution">
    <text evidence="3">The sequence shown here is derived from an EMBL/GenBank/DDBJ whole genome shotgun (WGS) entry which is preliminary data.</text>
</comment>
<dbReference type="Proteomes" id="UP001168363">
    <property type="component" value="Unassembled WGS sequence"/>
</dbReference>
<proteinExistence type="predicted"/>
<dbReference type="InterPro" id="IPR013762">
    <property type="entry name" value="Integrase-like_cat_sf"/>
</dbReference>
<accession>A0ABT8TTR3</accession>
<dbReference type="Gene3D" id="1.10.443.10">
    <property type="entry name" value="Intergrase catalytic core"/>
    <property type="match status" value="1"/>
</dbReference>
<protein>
    <recommendedName>
        <fullName evidence="5">Tyr recombinase domain-containing protein</fullName>
    </recommendedName>
</protein>
<organism evidence="3 4">
    <name type="scientific">Nocardioides cremeus</name>
    <dbReference type="NCBI Taxonomy" id="3058044"/>
    <lineage>
        <taxon>Bacteria</taxon>
        <taxon>Bacillati</taxon>
        <taxon>Actinomycetota</taxon>
        <taxon>Actinomycetes</taxon>
        <taxon>Propionibacteriales</taxon>
        <taxon>Nocardioidaceae</taxon>
        <taxon>Nocardioides</taxon>
    </lineage>
</organism>
<feature type="region of interest" description="Disordered" evidence="2">
    <location>
        <begin position="166"/>
        <end position="201"/>
    </location>
</feature>
<keyword evidence="4" id="KW-1185">Reference proteome</keyword>
<evidence type="ECO:0000256" key="2">
    <source>
        <dbReference type="SAM" id="MobiDB-lite"/>
    </source>
</evidence>
<keyword evidence="1" id="KW-0233">DNA recombination</keyword>
<sequence length="603" mass="67770">MTAPRMCEACGLKPQAYHGRRFCYDCKPGTNGRPPPCRRCGATGDHWSERLCRRCHQFAPQLPDSCRDCLAWGATRTLKWLCAACASWRHLHPGTGECTSCHRDLAINEHQACRLCWFQTFFYQTQLGLPKDVLAANPGSQQLWLANMGNPKNGYRPHLRRDYRDPRHQIHPLGHDPSAGPRADPSPEQHDPGSAVPSVPDPDQLDLFAYDRVEATARRFGFGEPPSTRFAGILDQHVLDHAGRHGWSDKQTRTTRITLRVLQARHRITAEPIQASDLDGLTGLGLTVRLAFEVLADHDLLVDDRVPPLQSWFARQIEVLPNPMSSELQVWFDVLHHGSTTPPRSRPRHDVTIKTRTLWAMPTLRGWAAVGHQSLREITRDDILTVLPAQGTPRVTLGNALRSIFTTLKRHRVLFANPMARMRIGNLERRVPMPIDTARIREAFESPDPTTAAITTLIGIHGLRPSEACGLLLTDVRDHRIVLPDRTILLARATKARLDAYLAHRRNRWPGSINSHFLIHSRSAATLEQVKVPWLTRKLGMSANALRRDRILAEVHAGGDLRQICDFFGVTIATAEHYASTINHPELDDFTSQPSGSRTDGPY</sequence>
<gene>
    <name evidence="3" type="ORF">QWJ41_16565</name>
</gene>
<reference evidence="3" key="1">
    <citation type="submission" date="2023-06" db="EMBL/GenBank/DDBJ databases">
        <title>Genome sequence of Nocardioides sp. SOB44.</title>
        <authorList>
            <person name="Zhang G."/>
        </authorList>
    </citation>
    <scope>NUCLEOTIDE SEQUENCE</scope>
    <source>
        <strain evidence="3">SOB44</strain>
    </source>
</reference>
<dbReference type="RefSeq" id="WP_302709509.1">
    <property type="nucleotide sequence ID" value="NZ_JAULSC010000019.1"/>
</dbReference>
<dbReference type="InterPro" id="IPR011010">
    <property type="entry name" value="DNA_brk_join_enz"/>
</dbReference>
<evidence type="ECO:0000313" key="3">
    <source>
        <dbReference type="EMBL" id="MDO3397340.1"/>
    </source>
</evidence>
<dbReference type="SUPFAM" id="SSF56349">
    <property type="entry name" value="DNA breaking-rejoining enzymes"/>
    <property type="match status" value="1"/>
</dbReference>